<dbReference type="AlphaFoldDB" id="A0A3M8BBS0"/>
<organism evidence="4 5">
    <name type="scientific">Brevibacillus agri</name>
    <dbReference type="NCBI Taxonomy" id="51101"/>
    <lineage>
        <taxon>Bacteria</taxon>
        <taxon>Bacillati</taxon>
        <taxon>Bacillota</taxon>
        <taxon>Bacilli</taxon>
        <taxon>Bacillales</taxon>
        <taxon>Paenibacillaceae</taxon>
        <taxon>Brevibacillus</taxon>
    </lineage>
</organism>
<sequence>MRSMSLPERFPFPFPSTSRPVEGVFQKLQLAYSSGEGNGIFGLGFSLSLPLLSRKTAKGINDCISLHIMPIIYISKKIDE</sequence>
<dbReference type="GO" id="GO:0005576">
    <property type="term" value="C:extracellular region"/>
    <property type="evidence" value="ECO:0007669"/>
    <property type="project" value="UniProtKB-SubCell"/>
</dbReference>
<comment type="subcellular location">
    <subcellularLocation>
        <location evidence="1">Secreted</location>
    </subcellularLocation>
</comment>
<dbReference type="InterPro" id="IPR003284">
    <property type="entry name" value="Sal_SpvB"/>
</dbReference>
<comment type="caution">
    <text evidence="4">The sequence shown here is derived from an EMBL/GenBank/DDBJ whole genome shotgun (WGS) entry which is preliminary data.</text>
</comment>
<evidence type="ECO:0000313" key="5">
    <source>
        <dbReference type="Proteomes" id="UP000276178"/>
    </source>
</evidence>
<evidence type="ECO:0000256" key="1">
    <source>
        <dbReference type="ARBA" id="ARBA00004613"/>
    </source>
</evidence>
<gene>
    <name evidence="4" type="ORF">EB820_01885</name>
</gene>
<dbReference type="Pfam" id="PF03534">
    <property type="entry name" value="SpvB"/>
    <property type="match status" value="1"/>
</dbReference>
<proteinExistence type="predicted"/>
<dbReference type="Proteomes" id="UP000276178">
    <property type="component" value="Unassembled WGS sequence"/>
</dbReference>
<dbReference type="GO" id="GO:0005737">
    <property type="term" value="C:cytoplasm"/>
    <property type="evidence" value="ECO:0007669"/>
    <property type="project" value="InterPro"/>
</dbReference>
<accession>A0A3M8BBS0</accession>
<protein>
    <submittedName>
        <fullName evidence="4">Uncharacterized protein</fullName>
    </submittedName>
</protein>
<evidence type="ECO:0000256" key="2">
    <source>
        <dbReference type="ARBA" id="ARBA00022525"/>
    </source>
</evidence>
<dbReference type="EMBL" id="RHHN01000008">
    <property type="protein sequence ID" value="RNB60901.1"/>
    <property type="molecule type" value="Genomic_DNA"/>
</dbReference>
<name>A0A3M8BBS0_9BACL</name>
<keyword evidence="3" id="KW-0843">Virulence</keyword>
<evidence type="ECO:0000313" key="4">
    <source>
        <dbReference type="EMBL" id="RNB60901.1"/>
    </source>
</evidence>
<keyword evidence="2" id="KW-0964">Secreted</keyword>
<reference evidence="4 5" key="1">
    <citation type="submission" date="2018-10" db="EMBL/GenBank/DDBJ databases">
        <title>Phylogenomics of Brevibacillus.</title>
        <authorList>
            <person name="Dunlap C."/>
        </authorList>
    </citation>
    <scope>NUCLEOTIDE SEQUENCE [LARGE SCALE GENOMIC DNA]</scope>
    <source>
        <strain evidence="4 5">NRRL NRS 1219</strain>
    </source>
</reference>
<evidence type="ECO:0000256" key="3">
    <source>
        <dbReference type="ARBA" id="ARBA00023026"/>
    </source>
</evidence>